<dbReference type="AlphaFoldDB" id="A0AAU9XK71"/>
<dbReference type="InterPro" id="IPR008996">
    <property type="entry name" value="IL1/FGF"/>
</dbReference>
<keyword evidence="5" id="KW-1185">Reference proteome</keyword>
<comment type="caution">
    <text evidence="4">The sequence shown here is derived from an EMBL/GenBank/DDBJ whole genome shotgun (WGS) entry which is preliminary data.</text>
</comment>
<dbReference type="PANTHER" id="PTHR11486">
    <property type="entry name" value="FIBROBLAST GROWTH FACTOR"/>
    <property type="match status" value="1"/>
</dbReference>
<proteinExistence type="inferred from homology"/>
<dbReference type="GO" id="GO:0008083">
    <property type="term" value="F:growth factor activity"/>
    <property type="evidence" value="ECO:0007669"/>
    <property type="project" value="InterPro"/>
</dbReference>
<gene>
    <name evidence="4" type="ORF">PMEA_00024961</name>
</gene>
<evidence type="ECO:0000313" key="5">
    <source>
        <dbReference type="Proteomes" id="UP001159428"/>
    </source>
</evidence>
<dbReference type="Gene3D" id="2.80.10.50">
    <property type="match status" value="1"/>
</dbReference>
<evidence type="ECO:0000256" key="3">
    <source>
        <dbReference type="SAM" id="MobiDB-lite"/>
    </source>
</evidence>
<sequence length="225" mass="25337">MAWLPQLLSQNVVTCFQVLLANALSWILLLCVSHSSFLPSEALPVGNSPKGSRREASGSDDDSDNVEQAFISPEHQVYMRLTMNKPQMDRNLHKKPPTYVRRGKLFNRNGYLLRIKRDGTVDGTTDSNSPLAELEFHSIGTGLLMILGLTSQRYLSFSEKGVLRGIEEPSLNCVFKEIQEENTYHSFLLYKNTKWLVGIKKNGRAKGASLTRVGQKSTQFIVKYN</sequence>
<dbReference type="PRINTS" id="PR00262">
    <property type="entry name" value="IL1HBGF"/>
</dbReference>
<accession>A0AAU9XK71</accession>
<name>A0AAU9XK71_9CNID</name>
<dbReference type="InterPro" id="IPR056378">
    <property type="entry name" value="Let-756-like_FGF"/>
</dbReference>
<protein>
    <recommendedName>
        <fullName evidence="2">Fibroblast growth factor</fullName>
        <shortName evidence="2">FGF</shortName>
    </recommendedName>
</protein>
<dbReference type="Pfam" id="PF00167">
    <property type="entry name" value="FGF"/>
    <property type="match status" value="1"/>
</dbReference>
<comment type="similarity">
    <text evidence="1 2">Belongs to the heparin-binding growth factors family.</text>
</comment>
<dbReference type="PRINTS" id="PR00263">
    <property type="entry name" value="HBGFFGF"/>
</dbReference>
<dbReference type="CDD" id="cd00058">
    <property type="entry name" value="beta-trefoil_FGF"/>
    <property type="match status" value="1"/>
</dbReference>
<dbReference type="EMBL" id="CALNXJ010000048">
    <property type="protein sequence ID" value="CAH3150823.1"/>
    <property type="molecule type" value="Genomic_DNA"/>
</dbReference>
<evidence type="ECO:0000313" key="4">
    <source>
        <dbReference type="EMBL" id="CAH3150823.1"/>
    </source>
</evidence>
<dbReference type="SMART" id="SM00442">
    <property type="entry name" value="FGF"/>
    <property type="match status" value="1"/>
</dbReference>
<dbReference type="SUPFAM" id="SSF50353">
    <property type="entry name" value="Cytokine"/>
    <property type="match status" value="1"/>
</dbReference>
<evidence type="ECO:0000256" key="1">
    <source>
        <dbReference type="ARBA" id="ARBA00007936"/>
    </source>
</evidence>
<organism evidence="4 5">
    <name type="scientific">Pocillopora meandrina</name>
    <dbReference type="NCBI Taxonomy" id="46732"/>
    <lineage>
        <taxon>Eukaryota</taxon>
        <taxon>Metazoa</taxon>
        <taxon>Cnidaria</taxon>
        <taxon>Anthozoa</taxon>
        <taxon>Hexacorallia</taxon>
        <taxon>Scleractinia</taxon>
        <taxon>Astrocoeniina</taxon>
        <taxon>Pocilloporidae</taxon>
        <taxon>Pocillopora</taxon>
    </lineage>
</organism>
<evidence type="ECO:0000256" key="2">
    <source>
        <dbReference type="RuleBase" id="RU049442"/>
    </source>
</evidence>
<dbReference type="PROSITE" id="PS00247">
    <property type="entry name" value="HBGF_FGF"/>
    <property type="match status" value="1"/>
</dbReference>
<feature type="region of interest" description="Disordered" evidence="3">
    <location>
        <begin position="42"/>
        <end position="66"/>
    </location>
</feature>
<reference evidence="4 5" key="1">
    <citation type="submission" date="2022-05" db="EMBL/GenBank/DDBJ databases">
        <authorList>
            <consortium name="Genoscope - CEA"/>
            <person name="William W."/>
        </authorList>
    </citation>
    <scope>NUCLEOTIDE SEQUENCE [LARGE SCALE GENOMIC DNA]</scope>
</reference>
<dbReference type="Proteomes" id="UP001159428">
    <property type="component" value="Unassembled WGS sequence"/>
</dbReference>
<dbReference type="InterPro" id="IPR002209">
    <property type="entry name" value="Fibroblast_GF_fam"/>
</dbReference>